<dbReference type="Proteomes" id="UP000078476">
    <property type="component" value="Unassembled WGS sequence"/>
</dbReference>
<keyword evidence="2" id="KW-0997">Cell inner membrane</keyword>
<evidence type="ECO:0000313" key="7">
    <source>
        <dbReference type="EMBL" id="OAI10540.1"/>
    </source>
</evidence>
<dbReference type="InterPro" id="IPR010664">
    <property type="entry name" value="LipoPS_assembly_LptC-rel"/>
</dbReference>
<evidence type="ECO:0000256" key="5">
    <source>
        <dbReference type="ARBA" id="ARBA00023136"/>
    </source>
</evidence>
<protein>
    <submittedName>
        <fullName evidence="7">LPS export ABC transporter periplasmic protein LptC</fullName>
    </submittedName>
</protein>
<sequence>MSFWDKYQFYFYVTAAALFSWWLQQFYEQRKAELKVAENSPDFFSSGYYKKEMDQNGVAKSELWADKMEHFKTDGATHLQQPVMSLYNPDTAPWVIKSASGIMAADGDNLQLNGHAVISREASANSSALKVTTSDLRVKLSINYAETSAWADLVSPPNQTSGTGMEVTFAKPIHLKLLSKVKGRYEIK</sequence>
<evidence type="ECO:0000256" key="3">
    <source>
        <dbReference type="ARBA" id="ARBA00022692"/>
    </source>
</evidence>
<dbReference type="InterPro" id="IPR052363">
    <property type="entry name" value="LPS_export_LptC"/>
</dbReference>
<keyword evidence="8" id="KW-1185">Reference proteome</keyword>
<dbReference type="Gene3D" id="2.60.450.10">
    <property type="entry name" value="Lipopolysaccharide (LPS) transport protein A like domain"/>
    <property type="match status" value="1"/>
</dbReference>
<comment type="caution">
    <text evidence="7">The sequence shown here is derived from an EMBL/GenBank/DDBJ whole genome shotgun (WGS) entry which is preliminary data.</text>
</comment>
<dbReference type="EMBL" id="LUUI01000153">
    <property type="protein sequence ID" value="OAI10540.1"/>
    <property type="molecule type" value="Genomic_DNA"/>
</dbReference>
<dbReference type="AlphaFoldDB" id="A0A177MZZ5"/>
<dbReference type="STRING" id="980561.A1359_16655"/>
<keyword evidence="1" id="KW-1003">Cell membrane</keyword>
<evidence type="ECO:0000313" key="8">
    <source>
        <dbReference type="Proteomes" id="UP000078476"/>
    </source>
</evidence>
<reference evidence="7 8" key="1">
    <citation type="submission" date="2016-03" db="EMBL/GenBank/DDBJ databases">
        <authorList>
            <person name="Ploux O."/>
        </authorList>
    </citation>
    <scope>NUCLEOTIDE SEQUENCE [LARGE SCALE GENOMIC DNA]</scope>
    <source>
        <strain evidence="7 8">R-45370</strain>
    </source>
</reference>
<dbReference type="GO" id="GO:0005886">
    <property type="term" value="C:plasma membrane"/>
    <property type="evidence" value="ECO:0007669"/>
    <property type="project" value="InterPro"/>
</dbReference>
<dbReference type="GO" id="GO:0030288">
    <property type="term" value="C:outer membrane-bounded periplasmic space"/>
    <property type="evidence" value="ECO:0007669"/>
    <property type="project" value="TreeGrafter"/>
</dbReference>
<organism evidence="7 8">
    <name type="scientific">Methylomonas lenta</name>
    <dbReference type="NCBI Taxonomy" id="980561"/>
    <lineage>
        <taxon>Bacteria</taxon>
        <taxon>Pseudomonadati</taxon>
        <taxon>Pseudomonadota</taxon>
        <taxon>Gammaproteobacteria</taxon>
        <taxon>Methylococcales</taxon>
        <taxon>Methylococcaceae</taxon>
        <taxon>Methylomonas</taxon>
    </lineage>
</organism>
<name>A0A177MZZ5_9GAMM</name>
<dbReference type="GO" id="GO:0017089">
    <property type="term" value="F:glycolipid transfer activity"/>
    <property type="evidence" value="ECO:0007669"/>
    <property type="project" value="TreeGrafter"/>
</dbReference>
<feature type="transmembrane region" description="Helical" evidence="6">
    <location>
        <begin position="7"/>
        <end position="23"/>
    </location>
</feature>
<keyword evidence="3 6" id="KW-0812">Transmembrane</keyword>
<keyword evidence="5 6" id="KW-0472">Membrane</keyword>
<proteinExistence type="predicted"/>
<dbReference type="RefSeq" id="WP_066987247.1">
    <property type="nucleotide sequence ID" value="NZ_LUUI01000153.1"/>
</dbReference>
<dbReference type="PANTHER" id="PTHR37481">
    <property type="entry name" value="LIPOPOLYSACCHARIDE EXPORT SYSTEM PROTEIN LPTC"/>
    <property type="match status" value="1"/>
</dbReference>
<accession>A0A177MZZ5</accession>
<dbReference type="GO" id="GO:0015221">
    <property type="term" value="F:lipopolysaccharide transmembrane transporter activity"/>
    <property type="evidence" value="ECO:0007669"/>
    <property type="project" value="InterPro"/>
</dbReference>
<gene>
    <name evidence="7" type="ORF">A1359_16655</name>
</gene>
<evidence type="ECO:0000256" key="1">
    <source>
        <dbReference type="ARBA" id="ARBA00022475"/>
    </source>
</evidence>
<evidence type="ECO:0000256" key="4">
    <source>
        <dbReference type="ARBA" id="ARBA00022989"/>
    </source>
</evidence>
<dbReference type="NCBIfam" id="TIGR04409">
    <property type="entry name" value="LptC_YrbK"/>
    <property type="match status" value="1"/>
</dbReference>
<dbReference type="Pfam" id="PF06835">
    <property type="entry name" value="LptC"/>
    <property type="match status" value="1"/>
</dbReference>
<dbReference type="PANTHER" id="PTHR37481:SF1">
    <property type="entry name" value="LIPOPOLYSACCHARIDE EXPORT SYSTEM PROTEIN LPTC"/>
    <property type="match status" value="1"/>
</dbReference>
<evidence type="ECO:0000256" key="6">
    <source>
        <dbReference type="SAM" id="Phobius"/>
    </source>
</evidence>
<dbReference type="InterPro" id="IPR026265">
    <property type="entry name" value="LptC"/>
</dbReference>
<keyword evidence="4 6" id="KW-1133">Transmembrane helix</keyword>
<evidence type="ECO:0000256" key="2">
    <source>
        <dbReference type="ARBA" id="ARBA00022519"/>
    </source>
</evidence>
<dbReference type="OrthoDB" id="5973594at2"/>